<dbReference type="Proteomes" id="UP000275078">
    <property type="component" value="Unassembled WGS sequence"/>
</dbReference>
<feature type="compositionally biased region" description="Low complexity" evidence="1">
    <location>
        <begin position="89"/>
        <end position="101"/>
    </location>
</feature>
<evidence type="ECO:0000313" key="2">
    <source>
        <dbReference type="EMBL" id="RPA84991.1"/>
    </source>
</evidence>
<keyword evidence="3" id="KW-1185">Reference proteome</keyword>
<evidence type="ECO:0000313" key="3">
    <source>
        <dbReference type="Proteomes" id="UP000275078"/>
    </source>
</evidence>
<organism evidence="2 3">
    <name type="scientific">Ascobolus immersus RN42</name>
    <dbReference type="NCBI Taxonomy" id="1160509"/>
    <lineage>
        <taxon>Eukaryota</taxon>
        <taxon>Fungi</taxon>
        <taxon>Dikarya</taxon>
        <taxon>Ascomycota</taxon>
        <taxon>Pezizomycotina</taxon>
        <taxon>Pezizomycetes</taxon>
        <taxon>Pezizales</taxon>
        <taxon>Ascobolaceae</taxon>
        <taxon>Ascobolus</taxon>
    </lineage>
</organism>
<feature type="compositionally biased region" description="Polar residues" evidence="1">
    <location>
        <begin position="1"/>
        <end position="10"/>
    </location>
</feature>
<feature type="region of interest" description="Disordered" evidence="1">
    <location>
        <begin position="181"/>
        <end position="387"/>
    </location>
</feature>
<feature type="region of interest" description="Disordered" evidence="1">
    <location>
        <begin position="70"/>
        <end position="160"/>
    </location>
</feature>
<feature type="compositionally biased region" description="Low complexity" evidence="1">
    <location>
        <begin position="116"/>
        <end position="127"/>
    </location>
</feature>
<dbReference type="AlphaFoldDB" id="A0A3N4ILD1"/>
<feature type="compositionally biased region" description="Basic and acidic residues" evidence="1">
    <location>
        <begin position="305"/>
        <end position="321"/>
    </location>
</feature>
<feature type="compositionally biased region" description="Polar residues" evidence="1">
    <location>
        <begin position="197"/>
        <end position="206"/>
    </location>
</feature>
<feature type="compositionally biased region" description="Polar residues" evidence="1">
    <location>
        <begin position="128"/>
        <end position="138"/>
    </location>
</feature>
<feature type="region of interest" description="Disordered" evidence="1">
    <location>
        <begin position="442"/>
        <end position="473"/>
    </location>
</feature>
<feature type="compositionally biased region" description="Polar residues" evidence="1">
    <location>
        <begin position="333"/>
        <end position="343"/>
    </location>
</feature>
<feature type="compositionally biased region" description="Low complexity" evidence="1">
    <location>
        <begin position="344"/>
        <end position="359"/>
    </location>
</feature>
<feature type="region of interest" description="Disordered" evidence="1">
    <location>
        <begin position="629"/>
        <end position="649"/>
    </location>
</feature>
<evidence type="ECO:0000256" key="1">
    <source>
        <dbReference type="SAM" id="MobiDB-lite"/>
    </source>
</evidence>
<feature type="region of interest" description="Disordered" evidence="1">
    <location>
        <begin position="556"/>
        <end position="581"/>
    </location>
</feature>
<proteinExistence type="predicted"/>
<sequence length="824" mass="90063">MPITTKTSSLRAPVRRKRPGPTALEDIIAARHLSLSEVKEETGKLLALATRKRRKADNVSTDIQVDKPVVISGGEEEERQTPALRRRPSMSPSPKPRMVSPLTKPFTRLPRYGGRSTPLTDPSPTLPQAASYSGSATRLSPIFSRPSSNSPSSQTQPPIAPLIAPSTRFVLEQVAVLMRPTLSEPTTPSTKRFRPNFTRSNPTRSPSVVAKPTTSTTEKSITTRRKTRSIRERSPSVQLVSFNTIPPARRSKRNQPPPSRDSDVEEISESRRSRRSVQRKSYDVVGYYSQRLDGVEGDTEETEEPAPKGRSDVPRTPEKQMRGSGLGLGLLTPPSSAVQTQHNSVSVSASPPVTPTPTSRRPPKRGINQADLTPRNPAFLQDGQDDPVTSWVLECGGHSLPPEELMPELSPQSLDGNQTEMLDPELQKLLEGLDEEDWTIDENDLRGASPPPDAHRELESSPCPEYTERESSFPPDEFELLKTEHFDTPMPDFGGIPDQTLDEEMQVEKELEAEAAVKREGTVRAWSFSPVRGIEEVIPVVDLDALDEARERAETVEDVGAAEPAKHAGEEENTGNSTISESAPVIELVPEKVQDEEVSKESMIMEAVSASLEEGREAGQDIEQEIDQKTEPATPSALSPPPSSLTNQAASNTLPLAPLEAAKSVLPPQPKLCTACTCECLSTRPTHTIRSAITILLLITTSPTPNWTSKSSFTRRLGRLTLPTSTSLNIKTEPNSTITSLQQIVENNISTTQNIVSLDGLLDPPFDGSEPGMQPLRSEEDVLAWLDYVAEFCGKGVGCVKVEVVERGEKMLEGGFEAVEDGLF</sequence>
<name>A0A3N4ILD1_ASCIM</name>
<feature type="compositionally biased region" description="Low complexity" evidence="1">
    <location>
        <begin position="140"/>
        <end position="157"/>
    </location>
</feature>
<feature type="compositionally biased region" description="Polar residues" evidence="1">
    <location>
        <begin position="235"/>
        <end position="244"/>
    </location>
</feature>
<protein>
    <submittedName>
        <fullName evidence="2">Uncharacterized protein</fullName>
    </submittedName>
</protein>
<dbReference type="EMBL" id="ML119656">
    <property type="protein sequence ID" value="RPA84991.1"/>
    <property type="molecule type" value="Genomic_DNA"/>
</dbReference>
<feature type="region of interest" description="Disordered" evidence="1">
    <location>
        <begin position="1"/>
        <end position="20"/>
    </location>
</feature>
<feature type="compositionally biased region" description="Acidic residues" evidence="1">
    <location>
        <begin position="295"/>
        <end position="304"/>
    </location>
</feature>
<accession>A0A3N4ILD1</accession>
<gene>
    <name evidence="2" type="ORF">BJ508DRAFT_373984</name>
</gene>
<reference evidence="2 3" key="1">
    <citation type="journal article" date="2018" name="Nat. Ecol. Evol.">
        <title>Pezizomycetes genomes reveal the molecular basis of ectomycorrhizal truffle lifestyle.</title>
        <authorList>
            <person name="Murat C."/>
            <person name="Payen T."/>
            <person name="Noel B."/>
            <person name="Kuo A."/>
            <person name="Morin E."/>
            <person name="Chen J."/>
            <person name="Kohler A."/>
            <person name="Krizsan K."/>
            <person name="Balestrini R."/>
            <person name="Da Silva C."/>
            <person name="Montanini B."/>
            <person name="Hainaut M."/>
            <person name="Levati E."/>
            <person name="Barry K.W."/>
            <person name="Belfiori B."/>
            <person name="Cichocki N."/>
            <person name="Clum A."/>
            <person name="Dockter R.B."/>
            <person name="Fauchery L."/>
            <person name="Guy J."/>
            <person name="Iotti M."/>
            <person name="Le Tacon F."/>
            <person name="Lindquist E.A."/>
            <person name="Lipzen A."/>
            <person name="Malagnac F."/>
            <person name="Mello A."/>
            <person name="Molinier V."/>
            <person name="Miyauchi S."/>
            <person name="Poulain J."/>
            <person name="Riccioni C."/>
            <person name="Rubini A."/>
            <person name="Sitrit Y."/>
            <person name="Splivallo R."/>
            <person name="Traeger S."/>
            <person name="Wang M."/>
            <person name="Zifcakova L."/>
            <person name="Wipf D."/>
            <person name="Zambonelli A."/>
            <person name="Paolocci F."/>
            <person name="Nowrousian M."/>
            <person name="Ottonello S."/>
            <person name="Baldrian P."/>
            <person name="Spatafora J.W."/>
            <person name="Henrissat B."/>
            <person name="Nagy L.G."/>
            <person name="Aury J.M."/>
            <person name="Wincker P."/>
            <person name="Grigoriev I.V."/>
            <person name="Bonfante P."/>
            <person name="Martin F.M."/>
        </authorList>
    </citation>
    <scope>NUCLEOTIDE SEQUENCE [LARGE SCALE GENOMIC DNA]</scope>
    <source>
        <strain evidence="2 3">RN42</strain>
    </source>
</reference>